<dbReference type="EMBL" id="KK914549">
    <property type="protein sequence ID" value="KDP33258.1"/>
    <property type="molecule type" value="Genomic_DNA"/>
</dbReference>
<dbReference type="AlphaFoldDB" id="A0A067KE60"/>
<evidence type="ECO:0000313" key="2">
    <source>
        <dbReference type="EMBL" id="KDP33258.1"/>
    </source>
</evidence>
<sequence length="357" mass="39570">MSSSHQSKGKAPIESPNHGDDRAYLEDDNYLLGVDFESDFEDEAGSIWRRLHWISYSDANTPVGRRTRVLKKKGSRETGGDEGTPVVGPGSVDCDSVWWSLRGSSDTPFIALRRSEVANIVSPMRPPMLELPSSDPPTVGASSPPTILLVHRKTTKPKRRGKRQRGGDDELHSFISEKVARALAAQCALPADLMRLKGLEEESFFDHTDIGLLMLVSAHNDTRRWVRESWELVTTLTEDLKAEKDIAIVAMRSDDMLLHQFDLIMAKLRSRFPDEDGGFVSQIDAYQNLNDEEEVAGEVDVSGGVMQDSVRDVPLGFGGDPKVSNILELAILTDSSVIEAEPTFIFCLGMLSYSFKM</sequence>
<accession>A0A067KE60</accession>
<proteinExistence type="predicted"/>
<feature type="region of interest" description="Disordered" evidence="1">
    <location>
        <begin position="1"/>
        <end position="24"/>
    </location>
</feature>
<protein>
    <submittedName>
        <fullName evidence="2">Uncharacterized protein</fullName>
    </submittedName>
</protein>
<dbReference type="Proteomes" id="UP000027138">
    <property type="component" value="Unassembled WGS sequence"/>
</dbReference>
<reference evidence="2 3" key="1">
    <citation type="journal article" date="2014" name="PLoS ONE">
        <title>Global Analysis of Gene Expression Profiles in Physic Nut (Jatropha curcas L.) Seedlings Exposed to Salt Stress.</title>
        <authorList>
            <person name="Zhang L."/>
            <person name="Zhang C."/>
            <person name="Wu P."/>
            <person name="Chen Y."/>
            <person name="Li M."/>
            <person name="Jiang H."/>
            <person name="Wu G."/>
        </authorList>
    </citation>
    <scope>NUCLEOTIDE SEQUENCE [LARGE SCALE GENOMIC DNA]</scope>
    <source>
        <strain evidence="3">cv. GZQX0401</strain>
        <tissue evidence="2">Young leaves</tissue>
    </source>
</reference>
<evidence type="ECO:0000256" key="1">
    <source>
        <dbReference type="SAM" id="MobiDB-lite"/>
    </source>
</evidence>
<name>A0A067KE60_JATCU</name>
<organism evidence="2 3">
    <name type="scientific">Jatropha curcas</name>
    <name type="common">Barbados nut</name>
    <dbReference type="NCBI Taxonomy" id="180498"/>
    <lineage>
        <taxon>Eukaryota</taxon>
        <taxon>Viridiplantae</taxon>
        <taxon>Streptophyta</taxon>
        <taxon>Embryophyta</taxon>
        <taxon>Tracheophyta</taxon>
        <taxon>Spermatophyta</taxon>
        <taxon>Magnoliopsida</taxon>
        <taxon>eudicotyledons</taxon>
        <taxon>Gunneridae</taxon>
        <taxon>Pentapetalae</taxon>
        <taxon>rosids</taxon>
        <taxon>fabids</taxon>
        <taxon>Malpighiales</taxon>
        <taxon>Euphorbiaceae</taxon>
        <taxon>Crotonoideae</taxon>
        <taxon>Jatropheae</taxon>
        <taxon>Jatropha</taxon>
    </lineage>
</organism>
<evidence type="ECO:0000313" key="3">
    <source>
        <dbReference type="Proteomes" id="UP000027138"/>
    </source>
</evidence>
<keyword evidence="3" id="KW-1185">Reference proteome</keyword>
<feature type="region of interest" description="Disordered" evidence="1">
    <location>
        <begin position="67"/>
        <end position="88"/>
    </location>
</feature>
<gene>
    <name evidence="2" type="ORF">JCGZ_13098</name>
</gene>